<gene>
    <name evidence="2" type="ORF">NA56DRAFT_646694</name>
</gene>
<dbReference type="Pfam" id="PF06985">
    <property type="entry name" value="HET"/>
    <property type="match status" value="1"/>
</dbReference>
<reference evidence="2 3" key="1">
    <citation type="submission" date="2016-05" db="EMBL/GenBank/DDBJ databases">
        <title>A degradative enzymes factory behind the ericoid mycorrhizal symbiosis.</title>
        <authorList>
            <consortium name="DOE Joint Genome Institute"/>
            <person name="Martino E."/>
            <person name="Morin E."/>
            <person name="Grelet G."/>
            <person name="Kuo A."/>
            <person name="Kohler A."/>
            <person name="Daghino S."/>
            <person name="Barry K."/>
            <person name="Choi C."/>
            <person name="Cichocki N."/>
            <person name="Clum A."/>
            <person name="Copeland A."/>
            <person name="Hainaut M."/>
            <person name="Haridas S."/>
            <person name="Labutti K."/>
            <person name="Lindquist E."/>
            <person name="Lipzen A."/>
            <person name="Khouja H.-R."/>
            <person name="Murat C."/>
            <person name="Ohm R."/>
            <person name="Olson A."/>
            <person name="Spatafora J."/>
            <person name="Veneault-Fourrey C."/>
            <person name="Henrissat B."/>
            <person name="Grigoriev I."/>
            <person name="Martin F."/>
            <person name="Perotto S."/>
        </authorList>
    </citation>
    <scope>NUCLEOTIDE SEQUENCE [LARGE SCALE GENOMIC DNA]</scope>
    <source>
        <strain evidence="2 3">UAMH 7357</strain>
    </source>
</reference>
<dbReference type="EMBL" id="KZ613486">
    <property type="protein sequence ID" value="PMD20167.1"/>
    <property type="molecule type" value="Genomic_DNA"/>
</dbReference>
<proteinExistence type="predicted"/>
<dbReference type="STRING" id="1745343.A0A2J6Q1L3"/>
<dbReference type="Proteomes" id="UP000235672">
    <property type="component" value="Unassembled WGS sequence"/>
</dbReference>
<dbReference type="InterPro" id="IPR010730">
    <property type="entry name" value="HET"/>
</dbReference>
<evidence type="ECO:0000259" key="1">
    <source>
        <dbReference type="Pfam" id="PF06985"/>
    </source>
</evidence>
<organism evidence="2 3">
    <name type="scientific">Hyaloscypha hepaticicola</name>
    <dbReference type="NCBI Taxonomy" id="2082293"/>
    <lineage>
        <taxon>Eukaryota</taxon>
        <taxon>Fungi</taxon>
        <taxon>Dikarya</taxon>
        <taxon>Ascomycota</taxon>
        <taxon>Pezizomycotina</taxon>
        <taxon>Leotiomycetes</taxon>
        <taxon>Helotiales</taxon>
        <taxon>Hyaloscyphaceae</taxon>
        <taxon>Hyaloscypha</taxon>
    </lineage>
</organism>
<dbReference type="OrthoDB" id="194358at2759"/>
<keyword evidence="3" id="KW-1185">Reference proteome</keyword>
<evidence type="ECO:0000313" key="2">
    <source>
        <dbReference type="EMBL" id="PMD20167.1"/>
    </source>
</evidence>
<dbReference type="PANTHER" id="PTHR24148:SF73">
    <property type="entry name" value="HET DOMAIN PROTEIN (AFU_ORTHOLOGUE AFUA_8G01020)"/>
    <property type="match status" value="1"/>
</dbReference>
<dbReference type="InterPro" id="IPR052895">
    <property type="entry name" value="HetReg/Transcr_Mod"/>
</dbReference>
<feature type="domain" description="Heterokaryon incompatibility" evidence="1">
    <location>
        <begin position="54"/>
        <end position="143"/>
    </location>
</feature>
<accession>A0A2J6Q1L3</accession>
<name>A0A2J6Q1L3_9HELO</name>
<protein>
    <recommendedName>
        <fullName evidence="1">Heterokaryon incompatibility domain-containing protein</fullName>
    </recommendedName>
</protein>
<dbReference type="PANTHER" id="PTHR24148">
    <property type="entry name" value="ANKYRIN REPEAT DOMAIN-CONTAINING PROTEIN 39 HOMOLOG-RELATED"/>
    <property type="match status" value="1"/>
</dbReference>
<sequence length="231" mass="25631">MFNTVLGQQSQSYTYRPLASERSIRTVEVRGSDKPDAELCCTLKEEDLGDGPSYEAISYAWEGQTPSHRISCDGLDLLVTGNCAEILLHFRPKSPEQSRRLWIDAICINQSSVLEKNHQVKLMSDVYRNAKCVLVWLAPSKDGHDVAYTFRWLFRWLCLLSALAAQEPTGMGLGSGNPELIGGMVVLGPPLDFADWALVLKCKEILSVGYHGPLSFSTSRSQWGLDYSSGI</sequence>
<evidence type="ECO:0000313" key="3">
    <source>
        <dbReference type="Proteomes" id="UP000235672"/>
    </source>
</evidence>
<dbReference type="AlphaFoldDB" id="A0A2J6Q1L3"/>